<evidence type="ECO:0000313" key="1">
    <source>
        <dbReference type="EMBL" id="KKN84326.1"/>
    </source>
</evidence>
<sequence>MHMLLILTLAMSSAAFGSSETGNLARSERVSAAIEECRGKKYKTLGELEDCRDKAINKINAENPMRGAAYAKKYYSSMSRAQAETKLIELKSEWETADRAGYFSAKARNEGRVSRHAISEEGWWIQTHIFGTGKSMGDPWFIECKGFKTSNVIRRCPLGKGGEE</sequence>
<reference evidence="1" key="1">
    <citation type="journal article" date="2015" name="Nature">
        <title>Complex archaea that bridge the gap between prokaryotes and eukaryotes.</title>
        <authorList>
            <person name="Spang A."/>
            <person name="Saw J.H."/>
            <person name="Jorgensen S.L."/>
            <person name="Zaremba-Niedzwiedzka K."/>
            <person name="Martijn J."/>
            <person name="Lind A.E."/>
            <person name="van Eijk R."/>
            <person name="Schleper C."/>
            <person name="Guy L."/>
            <person name="Ettema T.J."/>
        </authorList>
    </citation>
    <scope>NUCLEOTIDE SEQUENCE</scope>
</reference>
<dbReference type="EMBL" id="LAZR01000172">
    <property type="protein sequence ID" value="KKN84326.1"/>
    <property type="molecule type" value="Genomic_DNA"/>
</dbReference>
<accession>A0A0F9WEQ0</accession>
<gene>
    <name evidence="1" type="ORF">LCGC14_0289880</name>
</gene>
<organism evidence="1">
    <name type="scientific">marine sediment metagenome</name>
    <dbReference type="NCBI Taxonomy" id="412755"/>
    <lineage>
        <taxon>unclassified sequences</taxon>
        <taxon>metagenomes</taxon>
        <taxon>ecological metagenomes</taxon>
    </lineage>
</organism>
<name>A0A0F9WEQ0_9ZZZZ</name>
<protein>
    <submittedName>
        <fullName evidence="1">Uncharacterized protein</fullName>
    </submittedName>
</protein>
<comment type="caution">
    <text evidence="1">The sequence shown here is derived from an EMBL/GenBank/DDBJ whole genome shotgun (WGS) entry which is preliminary data.</text>
</comment>
<proteinExistence type="predicted"/>
<dbReference type="AlphaFoldDB" id="A0A0F9WEQ0"/>